<organism evidence="3 4">
    <name type="scientific">Paenibacillus lemnae</name>
    <dbReference type="NCBI Taxonomy" id="1330551"/>
    <lineage>
        <taxon>Bacteria</taxon>
        <taxon>Bacillati</taxon>
        <taxon>Bacillota</taxon>
        <taxon>Bacilli</taxon>
        <taxon>Bacillales</taxon>
        <taxon>Paenibacillaceae</taxon>
        <taxon>Paenibacillus</taxon>
    </lineage>
</organism>
<comment type="caution">
    <text evidence="3">The sequence shown here is derived from an EMBL/GenBank/DDBJ whole genome shotgun (WGS) entry which is preliminary data.</text>
</comment>
<dbReference type="InterPro" id="IPR007809">
    <property type="entry name" value="FlgN-like"/>
</dbReference>
<dbReference type="Pfam" id="PF05130">
    <property type="entry name" value="FlgN"/>
    <property type="match status" value="1"/>
</dbReference>
<dbReference type="SUPFAM" id="SSF140566">
    <property type="entry name" value="FlgN-like"/>
    <property type="match status" value="1"/>
</dbReference>
<dbReference type="RefSeq" id="WP_169505406.1">
    <property type="nucleotide sequence ID" value="NZ_JABBPN010000011.1"/>
</dbReference>
<keyword evidence="3" id="KW-0966">Cell projection</keyword>
<feature type="region of interest" description="Disordered" evidence="2">
    <location>
        <begin position="142"/>
        <end position="166"/>
    </location>
</feature>
<evidence type="ECO:0000256" key="2">
    <source>
        <dbReference type="SAM" id="MobiDB-lite"/>
    </source>
</evidence>
<keyword evidence="4" id="KW-1185">Reference proteome</keyword>
<reference evidence="3 4" key="1">
    <citation type="submission" date="2020-04" db="EMBL/GenBank/DDBJ databases">
        <title>Paenibacillus algicola sp. nov., a novel marine bacterium producing alginate lyase.</title>
        <authorList>
            <person name="Huang H."/>
        </authorList>
    </citation>
    <scope>NUCLEOTIDE SEQUENCE [LARGE SCALE GENOMIC DNA]</scope>
    <source>
        <strain evidence="3 4">L7-75</strain>
    </source>
</reference>
<name>A0A848M9N8_PAELE</name>
<evidence type="ECO:0000256" key="1">
    <source>
        <dbReference type="ARBA" id="ARBA00022795"/>
    </source>
</evidence>
<proteinExistence type="predicted"/>
<dbReference type="Proteomes" id="UP000565468">
    <property type="component" value="Unassembled WGS sequence"/>
</dbReference>
<keyword evidence="1" id="KW-1005">Bacterial flagellum biogenesis</keyword>
<dbReference type="Gene3D" id="1.20.58.300">
    <property type="entry name" value="FlgN-like"/>
    <property type="match status" value="1"/>
</dbReference>
<gene>
    <name evidence="3" type="ORF">HII30_12605</name>
</gene>
<dbReference type="GO" id="GO:0044780">
    <property type="term" value="P:bacterial-type flagellum assembly"/>
    <property type="evidence" value="ECO:0007669"/>
    <property type="project" value="InterPro"/>
</dbReference>
<keyword evidence="3" id="KW-0969">Cilium</keyword>
<accession>A0A848M9N8</accession>
<protein>
    <submittedName>
        <fullName evidence="3">Flagellar protein FlgN</fullName>
    </submittedName>
</protein>
<dbReference type="InterPro" id="IPR036679">
    <property type="entry name" value="FlgN-like_sf"/>
</dbReference>
<sequence>MAVDQLIKVLEQLNTVYSNMLTLADSKTNAIKENQVDTVVQIMNQESKSVKLVEQLEHKRAEVTQLFLHSRGIKSQLELNVTELSKLVFDLEERERLLNIQSTLSGTLLRLKEKNDLNQQLIKQSLDFIDLSLDLLTGKPSQDITYQHPGERSSNTGRTGLFDTRA</sequence>
<keyword evidence="3" id="KW-0282">Flagellum</keyword>
<evidence type="ECO:0000313" key="4">
    <source>
        <dbReference type="Proteomes" id="UP000565468"/>
    </source>
</evidence>
<evidence type="ECO:0000313" key="3">
    <source>
        <dbReference type="EMBL" id="NMO96613.1"/>
    </source>
</evidence>
<dbReference type="AlphaFoldDB" id="A0A848M9N8"/>
<dbReference type="EMBL" id="JABBPN010000011">
    <property type="protein sequence ID" value="NMO96613.1"/>
    <property type="molecule type" value="Genomic_DNA"/>
</dbReference>